<feature type="compositionally biased region" description="Basic residues" evidence="1">
    <location>
        <begin position="92"/>
        <end position="103"/>
    </location>
</feature>
<comment type="caution">
    <text evidence="3">The sequence shown here is derived from an EMBL/GenBank/DDBJ whole genome shotgun (WGS) entry which is preliminary data.</text>
</comment>
<keyword evidence="4" id="KW-1185">Reference proteome</keyword>
<organism evidence="3 4">
    <name type="scientific">Tilletia laevis</name>
    <dbReference type="NCBI Taxonomy" id="157183"/>
    <lineage>
        <taxon>Eukaryota</taxon>
        <taxon>Fungi</taxon>
        <taxon>Dikarya</taxon>
        <taxon>Basidiomycota</taxon>
        <taxon>Ustilaginomycotina</taxon>
        <taxon>Exobasidiomycetes</taxon>
        <taxon>Tilletiales</taxon>
        <taxon>Tilletiaceae</taxon>
        <taxon>Tilletia</taxon>
    </lineage>
</organism>
<accession>A0A9N8QLJ1</accession>
<gene>
    <name evidence="3" type="ORF">JKILLFL_G983</name>
</gene>
<evidence type="ECO:0000313" key="3">
    <source>
        <dbReference type="EMBL" id="CAD6924060.1"/>
    </source>
</evidence>
<feature type="signal peptide" evidence="2">
    <location>
        <begin position="1"/>
        <end position="21"/>
    </location>
</feature>
<sequence length="103" mass="11650">MGALLAARAGLFLPLASVSFGGQQIDNALVSRFAKEFTKKTKVQLDLTANAHRLRPSHRTRLCRPSLGLCPSLPRRRRAKAQYRLAPSSHYLRQRHPQLRRGH</sequence>
<dbReference type="EMBL" id="CAJHJF010002164">
    <property type="protein sequence ID" value="CAD6924060.1"/>
    <property type="molecule type" value="Genomic_DNA"/>
</dbReference>
<reference evidence="3 4" key="1">
    <citation type="submission" date="2020-10" db="EMBL/GenBank/DDBJ databases">
        <authorList>
            <person name="Sedaghatjoo S."/>
        </authorList>
    </citation>
    <scope>NUCLEOTIDE SEQUENCE [LARGE SCALE GENOMIC DNA]</scope>
    <source>
        <strain evidence="3 4">LLFL</strain>
    </source>
</reference>
<proteinExistence type="predicted"/>
<dbReference type="AlphaFoldDB" id="A0A9N8QLJ1"/>
<protein>
    <submittedName>
        <fullName evidence="3">Uncharacterized protein</fullName>
    </submittedName>
</protein>
<feature type="region of interest" description="Disordered" evidence="1">
    <location>
        <begin position="84"/>
        <end position="103"/>
    </location>
</feature>
<name>A0A9N8QLJ1_9BASI</name>
<evidence type="ECO:0000256" key="1">
    <source>
        <dbReference type="SAM" id="MobiDB-lite"/>
    </source>
</evidence>
<evidence type="ECO:0000313" key="4">
    <source>
        <dbReference type="Proteomes" id="UP000836404"/>
    </source>
</evidence>
<evidence type="ECO:0000256" key="2">
    <source>
        <dbReference type="SAM" id="SignalP"/>
    </source>
</evidence>
<keyword evidence="2" id="KW-0732">Signal</keyword>
<dbReference type="Proteomes" id="UP000836404">
    <property type="component" value="Unassembled WGS sequence"/>
</dbReference>
<feature type="chain" id="PRO_5041152925" evidence="2">
    <location>
        <begin position="22"/>
        <end position="103"/>
    </location>
</feature>